<keyword evidence="3" id="KW-0998">Cell outer membrane</keyword>
<accession>A0A8J3G770</accession>
<dbReference type="Pfam" id="PF07715">
    <property type="entry name" value="Plug"/>
    <property type="match status" value="1"/>
</dbReference>
<keyword evidence="4" id="KW-0732">Signal</keyword>
<reference evidence="6 7" key="1">
    <citation type="journal article" date="2014" name="Int. J. Syst. Evol. Microbiol.">
        <title>Complete genome sequence of Corynebacterium casei LMG S-19264T (=DSM 44701T), isolated from a smear-ripened cheese.</title>
        <authorList>
            <consortium name="US DOE Joint Genome Institute (JGI-PGF)"/>
            <person name="Walter F."/>
            <person name="Albersmeier A."/>
            <person name="Kalinowski J."/>
            <person name="Ruckert C."/>
        </authorList>
    </citation>
    <scope>NUCLEOTIDE SEQUENCE [LARGE SCALE GENOMIC DNA]</scope>
    <source>
        <strain evidence="6 7">KCTC 12866</strain>
    </source>
</reference>
<evidence type="ECO:0000313" key="7">
    <source>
        <dbReference type="Proteomes" id="UP000598271"/>
    </source>
</evidence>
<dbReference type="EMBL" id="BMXF01000001">
    <property type="protein sequence ID" value="GHB53258.1"/>
    <property type="molecule type" value="Genomic_DNA"/>
</dbReference>
<evidence type="ECO:0000256" key="4">
    <source>
        <dbReference type="SAM" id="SignalP"/>
    </source>
</evidence>
<dbReference type="InterPro" id="IPR037066">
    <property type="entry name" value="Plug_dom_sf"/>
</dbReference>
<comment type="caution">
    <text evidence="6">The sequence shown here is derived from an EMBL/GenBank/DDBJ whole genome shotgun (WGS) entry which is preliminary data.</text>
</comment>
<comment type="subcellular location">
    <subcellularLocation>
        <location evidence="1">Cell outer membrane</location>
    </subcellularLocation>
</comment>
<gene>
    <name evidence="6" type="ORF">GCM10007390_02490</name>
</gene>
<evidence type="ECO:0000256" key="1">
    <source>
        <dbReference type="ARBA" id="ARBA00004442"/>
    </source>
</evidence>
<feature type="domain" description="TonB-dependent receptor plug" evidence="5">
    <location>
        <begin position="136"/>
        <end position="228"/>
    </location>
</feature>
<keyword evidence="2" id="KW-0472">Membrane</keyword>
<dbReference type="AlphaFoldDB" id="A0A8J3G770"/>
<evidence type="ECO:0000256" key="2">
    <source>
        <dbReference type="ARBA" id="ARBA00023136"/>
    </source>
</evidence>
<dbReference type="SUPFAM" id="SSF56935">
    <property type="entry name" value="Porins"/>
    <property type="match status" value="1"/>
</dbReference>
<dbReference type="InterPro" id="IPR012910">
    <property type="entry name" value="Plug_dom"/>
</dbReference>
<dbReference type="PANTHER" id="PTHR40980">
    <property type="entry name" value="PLUG DOMAIN-CONTAINING PROTEIN"/>
    <property type="match status" value="1"/>
</dbReference>
<dbReference type="GO" id="GO:0009279">
    <property type="term" value="C:cell outer membrane"/>
    <property type="evidence" value="ECO:0007669"/>
    <property type="project" value="UniProtKB-SubCell"/>
</dbReference>
<dbReference type="RefSeq" id="WP_189562541.1">
    <property type="nucleotide sequence ID" value="NZ_BMXF01000001.1"/>
</dbReference>
<proteinExistence type="predicted"/>
<dbReference type="Pfam" id="PF13715">
    <property type="entry name" value="CarbopepD_reg_2"/>
    <property type="match status" value="1"/>
</dbReference>
<dbReference type="Gene3D" id="2.60.40.1120">
    <property type="entry name" value="Carboxypeptidase-like, regulatory domain"/>
    <property type="match status" value="1"/>
</dbReference>
<evidence type="ECO:0000256" key="3">
    <source>
        <dbReference type="ARBA" id="ARBA00023237"/>
    </source>
</evidence>
<dbReference type="Proteomes" id="UP000598271">
    <property type="component" value="Unassembled WGS sequence"/>
</dbReference>
<dbReference type="InterPro" id="IPR036942">
    <property type="entry name" value="Beta-barrel_TonB_sf"/>
</dbReference>
<dbReference type="Gene3D" id="2.40.170.20">
    <property type="entry name" value="TonB-dependent receptor, beta-barrel domain"/>
    <property type="match status" value="1"/>
</dbReference>
<evidence type="ECO:0000313" key="6">
    <source>
        <dbReference type="EMBL" id="GHB53258.1"/>
    </source>
</evidence>
<keyword evidence="7" id="KW-1185">Reference proteome</keyword>
<sequence>MKKYTLLSILLACVSSLAIAQTGSIKGQIMDAASKEAIIGGSVILKGTTPPVGTSTDVEGNFEITNVPTGKQIVIISYVSYKPKEVEVTVYPNQAILINSTLEEDVATLNEVKIVGQRATFTDVSVITEIKQAEQIAVGISAQQIQKSQDRDASQVIRRVPGVSIQDDRFVIIRGLNERYNTVMLNDAITPSTEVDVKSFSFDLIPSSAIDRMMIYKTGAPELPGEFAGGVIKIYTKTVPDENGLSVSVSSSYRAGTTFQNVLSDKGFAGDVVGFGAGARKLPSSFPSTNTLLSQNRPTEATLQAFRNLPDFYNVENTTVNPDLRLSIGYNRKMFVGDKTLTTFNNLSYTNSNQVLNRDQNRYLSFDPSQQKSEILSAYQDNFYGNNVRLGAMSNWALILNPNNKIEFRNLFNQLASKETTFRQGYSTENGRDVENFAFRYEAKSIYTGQLSGTHDLSDATTVKWTGAYGYTHREEPDFRRFVSSRDRGTNDPFTVEIVPGSNASLTRGARFYSTLNEYTSSLRADVEHRVRRSTYADNDKMDIKLRAGAYGEYKDRSFKARWFNLVNPGGVAQEVLNQPFDQLFSANTIASDKLYYGERTNFDDRYDAQSLLAAGYVGVFYPFTPKFNTSLGFRAEFNRQTLQSRLRGAGTDVDVDNPIFRPLPSANFTYNLSEKSLFRLAYGITLNRPEFRELAPFNYYDFAFDVSRVGNPNLKTPTIHNADFRYEFYPSDGEIISVAGFYKSFLNPIEAKVRYAGSGVSFTVDNAEKAYALGAELEIRKSLKDLTSSGFVNNLTLLLNASLIQSRVTTGFEGQEDNRQLQGQSPYLINTGIYYNDVNSGWQVNVLYNVVGPRIFLVGDKEIQPTVYEMPRNVIDLNIIKAMGEHWQLKVGVQDLLNQPFRLIQDSNLDQKITNVDETYQTYRPGTYSTVGLSYKF</sequence>
<organism evidence="6 7">
    <name type="scientific">Persicitalea jodogahamensis</name>
    <dbReference type="NCBI Taxonomy" id="402147"/>
    <lineage>
        <taxon>Bacteria</taxon>
        <taxon>Pseudomonadati</taxon>
        <taxon>Bacteroidota</taxon>
        <taxon>Cytophagia</taxon>
        <taxon>Cytophagales</taxon>
        <taxon>Spirosomataceae</taxon>
        <taxon>Persicitalea</taxon>
    </lineage>
</organism>
<feature type="signal peptide" evidence="4">
    <location>
        <begin position="1"/>
        <end position="20"/>
    </location>
</feature>
<dbReference type="SUPFAM" id="SSF49464">
    <property type="entry name" value="Carboxypeptidase regulatory domain-like"/>
    <property type="match status" value="1"/>
</dbReference>
<feature type="chain" id="PRO_5035301520" evidence="4">
    <location>
        <begin position="21"/>
        <end position="938"/>
    </location>
</feature>
<dbReference type="Gene3D" id="2.170.130.10">
    <property type="entry name" value="TonB-dependent receptor, plug domain"/>
    <property type="match status" value="1"/>
</dbReference>
<evidence type="ECO:0000259" key="5">
    <source>
        <dbReference type="Pfam" id="PF07715"/>
    </source>
</evidence>
<dbReference type="InterPro" id="IPR008969">
    <property type="entry name" value="CarboxyPept-like_regulatory"/>
</dbReference>
<name>A0A8J3G770_9BACT</name>
<dbReference type="PANTHER" id="PTHR40980:SF4">
    <property type="entry name" value="TONB-DEPENDENT RECEPTOR-LIKE BETA-BARREL DOMAIN-CONTAINING PROTEIN"/>
    <property type="match status" value="1"/>
</dbReference>
<protein>
    <submittedName>
        <fullName evidence="6">Outer membrane protein</fullName>
    </submittedName>
</protein>